<keyword evidence="1" id="KW-0812">Transmembrane</keyword>
<accession>A0ABU5PL96</accession>
<dbReference type="CDD" id="cd15482">
    <property type="entry name" value="Sialidase_non-viral"/>
    <property type="match status" value="1"/>
</dbReference>
<name>A0ABU5PL96_9BACL</name>
<evidence type="ECO:0000313" key="2">
    <source>
        <dbReference type="EMBL" id="MEA3570720.1"/>
    </source>
</evidence>
<keyword evidence="1" id="KW-1133">Transmembrane helix</keyword>
<sequence>MYRVKKKLSWGFGFYLAVALVTIIIFAIWGGIKKAKESESNLASLIPESDTHPHVFSYAPDDTTVWIGTHTGVYELIDQNWQKTFEPIKTNDVMGIETDFENPSKIYAAGHGFVKRSIDGGDTWETIENGLPNQSKPNEPDAHYLVMDPVDPNRLFTLLAGSENNLYETKDGGETWRNIGTLPEGAYSITVLPGVPASFLAATETGLIQYIVNEGKVQNMQLTNEPAYGVLYLANGEVILMAESGFLKTKDLKNWSDLHVDLKGEMPLGIKASKRDPNRLLIVTDRYSVFESDNGGSSWSLRASIE</sequence>
<keyword evidence="3" id="KW-1185">Reference proteome</keyword>
<dbReference type="Gene3D" id="2.130.10.10">
    <property type="entry name" value="YVTN repeat-like/Quinoprotein amine dehydrogenase"/>
    <property type="match status" value="1"/>
</dbReference>
<evidence type="ECO:0000256" key="1">
    <source>
        <dbReference type="SAM" id="Phobius"/>
    </source>
</evidence>
<reference evidence="2 3" key="1">
    <citation type="submission" date="2023-12" db="EMBL/GenBank/DDBJ databases">
        <title>Whole genome sequencing of Paenibacillus phoenicis isolated from the Phoenix Mars Lander spacecraft assembly facility.</title>
        <authorList>
            <person name="Garcia A."/>
            <person name="Venkateswaran K."/>
        </authorList>
    </citation>
    <scope>NUCLEOTIDE SEQUENCE [LARGE SCALE GENOMIC DNA]</scope>
    <source>
        <strain evidence="2 3">3PO2SA</strain>
    </source>
</reference>
<evidence type="ECO:0000313" key="3">
    <source>
        <dbReference type="Proteomes" id="UP001292216"/>
    </source>
</evidence>
<keyword evidence="1" id="KW-0472">Membrane</keyword>
<proteinExistence type="predicted"/>
<feature type="transmembrane region" description="Helical" evidence="1">
    <location>
        <begin position="12"/>
        <end position="32"/>
    </location>
</feature>
<dbReference type="Proteomes" id="UP001292216">
    <property type="component" value="Unassembled WGS sequence"/>
</dbReference>
<dbReference type="RefSeq" id="WP_127575673.1">
    <property type="nucleotide sequence ID" value="NZ_CBCSKM010000018.1"/>
</dbReference>
<gene>
    <name evidence="2" type="ORF">U9M73_11985</name>
</gene>
<dbReference type="SUPFAM" id="SSF110296">
    <property type="entry name" value="Oligoxyloglucan reducing end-specific cellobiohydrolase"/>
    <property type="match status" value="1"/>
</dbReference>
<protein>
    <recommendedName>
        <fullName evidence="4">Photosynthesis system II assembly factor Ycf48/Hcf136-like domain-containing protein</fullName>
    </recommendedName>
</protein>
<dbReference type="EMBL" id="JAYERP010000001">
    <property type="protein sequence ID" value="MEA3570720.1"/>
    <property type="molecule type" value="Genomic_DNA"/>
</dbReference>
<organism evidence="2 3">
    <name type="scientific">Paenibacillus phoenicis</name>
    <dbReference type="NCBI Taxonomy" id="554117"/>
    <lineage>
        <taxon>Bacteria</taxon>
        <taxon>Bacillati</taxon>
        <taxon>Bacillota</taxon>
        <taxon>Bacilli</taxon>
        <taxon>Bacillales</taxon>
        <taxon>Paenibacillaceae</taxon>
        <taxon>Paenibacillus</taxon>
    </lineage>
</organism>
<dbReference type="InterPro" id="IPR015943">
    <property type="entry name" value="WD40/YVTN_repeat-like_dom_sf"/>
</dbReference>
<evidence type="ECO:0008006" key="4">
    <source>
        <dbReference type="Google" id="ProtNLM"/>
    </source>
</evidence>
<comment type="caution">
    <text evidence="2">The sequence shown here is derived from an EMBL/GenBank/DDBJ whole genome shotgun (WGS) entry which is preliminary data.</text>
</comment>